<protein>
    <submittedName>
        <fullName evidence="1">Uncharacterized protein</fullName>
    </submittedName>
</protein>
<organism evidence="1 2">
    <name type="scientific">Vitis vinifera</name>
    <name type="common">Grape</name>
    <dbReference type="NCBI Taxonomy" id="29760"/>
    <lineage>
        <taxon>Eukaryota</taxon>
        <taxon>Viridiplantae</taxon>
        <taxon>Streptophyta</taxon>
        <taxon>Embryophyta</taxon>
        <taxon>Tracheophyta</taxon>
        <taxon>Spermatophyta</taxon>
        <taxon>Magnoliopsida</taxon>
        <taxon>eudicotyledons</taxon>
        <taxon>Gunneridae</taxon>
        <taxon>Pentapetalae</taxon>
        <taxon>rosids</taxon>
        <taxon>Vitales</taxon>
        <taxon>Vitaceae</taxon>
        <taxon>Viteae</taxon>
        <taxon>Vitis</taxon>
    </lineage>
</organism>
<accession>A0ABY9C703</accession>
<gene>
    <name evidence="1" type="ORF">VitviT2T_010183</name>
</gene>
<name>A0ABY9C703_VITVI</name>
<dbReference type="Proteomes" id="UP001227230">
    <property type="component" value="Chromosome 7"/>
</dbReference>
<sequence length="134" mass="15279">MLAAASLHHYTRQDHHAHCCISSSLHKARSPCSLLHLFITTQGKITMLAAASLHHYTRQDHHARCCISSSLHKAKTGWHFPPQLKGEAATTYHNLQRTRHTTSIDVIYTNHLVIYTIIQQQEQNALYFFGIPFP</sequence>
<proteinExistence type="predicted"/>
<keyword evidence="2" id="KW-1185">Reference proteome</keyword>
<reference evidence="1 2" key="1">
    <citation type="journal article" date="2023" name="Hortic Res">
        <title>The complete reference genome for grapevine (Vitis vinifera L.) genetics and breeding.</title>
        <authorList>
            <person name="Shi X."/>
            <person name="Cao S."/>
            <person name="Wang X."/>
            <person name="Huang S."/>
            <person name="Wang Y."/>
            <person name="Liu Z."/>
            <person name="Liu W."/>
            <person name="Leng X."/>
            <person name="Peng Y."/>
            <person name="Wang N."/>
            <person name="Wang Y."/>
            <person name="Ma Z."/>
            <person name="Xu X."/>
            <person name="Zhang F."/>
            <person name="Xue H."/>
            <person name="Zhong H."/>
            <person name="Wang Y."/>
            <person name="Zhang K."/>
            <person name="Velt A."/>
            <person name="Avia K."/>
            <person name="Holtgrawe D."/>
            <person name="Grimplet J."/>
            <person name="Matus J.T."/>
            <person name="Ware D."/>
            <person name="Wu X."/>
            <person name="Wang H."/>
            <person name="Liu C."/>
            <person name="Fang Y."/>
            <person name="Rustenholz C."/>
            <person name="Cheng Z."/>
            <person name="Xiao H."/>
            <person name="Zhou Y."/>
        </authorList>
    </citation>
    <scope>NUCLEOTIDE SEQUENCE [LARGE SCALE GENOMIC DNA]</scope>
    <source>
        <strain evidence="2">cv. Pinot noir / PN40024</strain>
        <tissue evidence="1">Leaf</tissue>
    </source>
</reference>
<dbReference type="EMBL" id="CP126654">
    <property type="protein sequence ID" value="WJZ91078.1"/>
    <property type="molecule type" value="Genomic_DNA"/>
</dbReference>
<evidence type="ECO:0000313" key="2">
    <source>
        <dbReference type="Proteomes" id="UP001227230"/>
    </source>
</evidence>
<evidence type="ECO:0000313" key="1">
    <source>
        <dbReference type="EMBL" id="WJZ91078.1"/>
    </source>
</evidence>